<dbReference type="Proteomes" id="UP000011728">
    <property type="component" value="Plasmid Csp_135p"/>
</dbReference>
<dbReference type="EMBL" id="CP004122">
    <property type="protein sequence ID" value="AGF59571.1"/>
    <property type="molecule type" value="Genomic_DNA"/>
</dbReference>
<dbReference type="RefSeq" id="WP_015395878.1">
    <property type="nucleotide sequence ID" value="NC_020292.1"/>
</dbReference>
<protein>
    <submittedName>
        <fullName evidence="1">Uncharacterized protein</fullName>
    </submittedName>
</protein>
<dbReference type="HOGENOM" id="CLU_1774173_0_0_9"/>
<sequence>MANYKFFKDIGTKFIRENGADLIMNSAKEASDDNKSFIRTLGDNVAETAISEIATGLFGGEAVALVEGAEVVMKGVDKVFQYGREKAQHEALAGAVASGQLGNKLFNSSEIAATMRQRQLQNMSSDMQKSKEFGSEARKRAMKIAY</sequence>
<evidence type="ECO:0000313" key="1">
    <source>
        <dbReference type="EMBL" id="AGF59571.1"/>
    </source>
</evidence>
<dbReference type="AlphaFoldDB" id="M1MYG6"/>
<dbReference type="PATRIC" id="fig|931276.5.peg.5896"/>
<gene>
    <name evidence="1" type="ORF">Cspa_135p00110</name>
</gene>
<reference evidence="1 2" key="1">
    <citation type="submission" date="2013-02" db="EMBL/GenBank/DDBJ databases">
        <title>Genome sequence of Clostridium saccharoperbutylacetonicum N1-4(HMT).</title>
        <authorList>
            <person name="Poehlein A."/>
            <person name="Daniel R."/>
        </authorList>
    </citation>
    <scope>NUCLEOTIDE SEQUENCE [LARGE SCALE GENOMIC DNA]</scope>
    <source>
        <strain evidence="2">N1-4(HMT)</strain>
        <plasmid evidence="2">Plasmid Csp_135p</plasmid>
    </source>
</reference>
<organism evidence="1 2">
    <name type="scientific">Clostridium saccharoperbutylacetonicum N1-4(HMT)</name>
    <dbReference type="NCBI Taxonomy" id="931276"/>
    <lineage>
        <taxon>Bacteria</taxon>
        <taxon>Bacillati</taxon>
        <taxon>Bacillota</taxon>
        <taxon>Clostridia</taxon>
        <taxon>Eubacteriales</taxon>
        <taxon>Clostridiaceae</taxon>
        <taxon>Clostridium</taxon>
    </lineage>
</organism>
<name>M1MYG6_9CLOT</name>
<evidence type="ECO:0000313" key="2">
    <source>
        <dbReference type="Proteomes" id="UP000011728"/>
    </source>
</evidence>
<keyword evidence="1" id="KW-0614">Plasmid</keyword>
<dbReference type="KEGG" id="csr:Cspa_135p00110"/>
<accession>M1MYG6</accession>
<geneLocation type="plasmid" evidence="1 2">
    <name>Csp_135p</name>
</geneLocation>
<proteinExistence type="predicted"/>
<keyword evidence="2" id="KW-1185">Reference proteome</keyword>